<keyword evidence="1" id="KW-0805">Transcription regulation</keyword>
<evidence type="ECO:0000313" key="5">
    <source>
        <dbReference type="EMBL" id="MBA8877240.1"/>
    </source>
</evidence>
<evidence type="ECO:0000256" key="1">
    <source>
        <dbReference type="ARBA" id="ARBA00023015"/>
    </source>
</evidence>
<evidence type="ECO:0000256" key="2">
    <source>
        <dbReference type="ARBA" id="ARBA00023125"/>
    </source>
</evidence>
<dbReference type="InterPro" id="IPR000551">
    <property type="entry name" value="MerR-type_HTH_dom"/>
</dbReference>
<dbReference type="PRINTS" id="PR00040">
    <property type="entry name" value="HTHMERR"/>
</dbReference>
<keyword evidence="3" id="KW-0804">Transcription</keyword>
<proteinExistence type="predicted"/>
<dbReference type="GO" id="GO:0003700">
    <property type="term" value="F:DNA-binding transcription factor activity"/>
    <property type="evidence" value="ECO:0007669"/>
    <property type="project" value="InterPro"/>
</dbReference>
<gene>
    <name evidence="5" type="ORF">FHW16_000922</name>
</gene>
<dbReference type="InterPro" id="IPR009061">
    <property type="entry name" value="DNA-bd_dom_put_sf"/>
</dbReference>
<protein>
    <submittedName>
        <fullName evidence="5">DNA-binding transcriptional MerR regulator</fullName>
    </submittedName>
</protein>
<evidence type="ECO:0000256" key="3">
    <source>
        <dbReference type="ARBA" id="ARBA00023163"/>
    </source>
</evidence>
<dbReference type="PANTHER" id="PTHR30204:SF94">
    <property type="entry name" value="HEAVY METAL-DEPENDENT TRANSCRIPTIONAL REGULATOR HI_0293-RELATED"/>
    <property type="match status" value="1"/>
</dbReference>
<comment type="caution">
    <text evidence="5">The sequence shown here is derived from an EMBL/GenBank/DDBJ whole genome shotgun (WGS) entry which is preliminary data.</text>
</comment>
<dbReference type="Pfam" id="PF13411">
    <property type="entry name" value="MerR_1"/>
    <property type="match status" value="1"/>
</dbReference>
<dbReference type="InterPro" id="IPR047057">
    <property type="entry name" value="MerR_fam"/>
</dbReference>
<dbReference type="Gene3D" id="1.10.1660.10">
    <property type="match status" value="1"/>
</dbReference>
<accession>A0A839EKJ2</accession>
<dbReference type="PROSITE" id="PS00552">
    <property type="entry name" value="HTH_MERR_1"/>
    <property type="match status" value="1"/>
</dbReference>
<dbReference type="PROSITE" id="PS50937">
    <property type="entry name" value="HTH_MERR_2"/>
    <property type="match status" value="1"/>
</dbReference>
<dbReference type="RefSeq" id="WP_182547936.1">
    <property type="nucleotide sequence ID" value="NZ_JACGXN010000001.1"/>
</dbReference>
<organism evidence="5 6">
    <name type="scientific">Phyllobacterium myrsinacearum</name>
    <dbReference type="NCBI Taxonomy" id="28101"/>
    <lineage>
        <taxon>Bacteria</taxon>
        <taxon>Pseudomonadati</taxon>
        <taxon>Pseudomonadota</taxon>
        <taxon>Alphaproteobacteria</taxon>
        <taxon>Hyphomicrobiales</taxon>
        <taxon>Phyllobacteriaceae</taxon>
        <taxon>Phyllobacterium</taxon>
    </lineage>
</organism>
<evidence type="ECO:0000313" key="6">
    <source>
        <dbReference type="Proteomes" id="UP000549052"/>
    </source>
</evidence>
<reference evidence="5 6" key="1">
    <citation type="submission" date="2020-07" db="EMBL/GenBank/DDBJ databases">
        <title>Genomic Encyclopedia of Type Strains, Phase IV (KMG-V): Genome sequencing to study the core and pangenomes of soil and plant-associated prokaryotes.</title>
        <authorList>
            <person name="Whitman W."/>
        </authorList>
    </citation>
    <scope>NUCLEOTIDE SEQUENCE [LARGE SCALE GENOMIC DNA]</scope>
    <source>
        <strain evidence="5 6">AN3</strain>
    </source>
</reference>
<dbReference type="GO" id="GO:0003677">
    <property type="term" value="F:DNA binding"/>
    <property type="evidence" value="ECO:0007669"/>
    <property type="project" value="UniProtKB-KW"/>
</dbReference>
<dbReference type="AlphaFoldDB" id="A0A839EKJ2"/>
<dbReference type="SMART" id="SM00422">
    <property type="entry name" value="HTH_MERR"/>
    <property type="match status" value="1"/>
</dbReference>
<feature type="domain" description="HTH merR-type" evidence="4">
    <location>
        <begin position="1"/>
        <end position="69"/>
    </location>
</feature>
<dbReference type="Proteomes" id="UP000549052">
    <property type="component" value="Unassembled WGS sequence"/>
</dbReference>
<keyword evidence="2 5" id="KW-0238">DNA-binding</keyword>
<keyword evidence="6" id="KW-1185">Reference proteome</keyword>
<dbReference type="SUPFAM" id="SSF46955">
    <property type="entry name" value="Putative DNA-binding domain"/>
    <property type="match status" value="1"/>
</dbReference>
<sequence length="136" mass="14921">MKIGELAQQTGLAPSKIRFYEAEGLIGTVDRSLGGYRQYPARTKKVLELIMLAQQAGFSLAEIRKLVSQQGKGPVGHDVMLAGLRKKLAEVEVLQKKLAETRASLRLVIERIENTPPGGDCFECTDGVLEDLRGKL</sequence>
<name>A0A839EKJ2_9HYPH</name>
<evidence type="ECO:0000259" key="4">
    <source>
        <dbReference type="PROSITE" id="PS50937"/>
    </source>
</evidence>
<dbReference type="EMBL" id="JACGXN010000001">
    <property type="protein sequence ID" value="MBA8877240.1"/>
    <property type="molecule type" value="Genomic_DNA"/>
</dbReference>
<dbReference type="PANTHER" id="PTHR30204">
    <property type="entry name" value="REDOX-CYCLING DRUG-SENSING TRANSCRIPTIONAL ACTIVATOR SOXR"/>
    <property type="match status" value="1"/>
</dbReference>